<dbReference type="Gene3D" id="3.30.565.10">
    <property type="entry name" value="Histidine kinase-like ATPase, C-terminal domain"/>
    <property type="match status" value="1"/>
</dbReference>
<dbReference type="CDD" id="cd00082">
    <property type="entry name" value="HisKA"/>
    <property type="match status" value="1"/>
</dbReference>
<dbReference type="PANTHER" id="PTHR43065:SF50">
    <property type="entry name" value="HISTIDINE KINASE"/>
    <property type="match status" value="1"/>
</dbReference>
<dbReference type="SMART" id="SM00387">
    <property type="entry name" value="HATPase_c"/>
    <property type="match status" value="1"/>
</dbReference>
<feature type="transmembrane region" description="Helical" evidence="11">
    <location>
        <begin position="97"/>
        <end position="122"/>
    </location>
</feature>
<dbReference type="Pfam" id="PF02518">
    <property type="entry name" value="HATPase_c"/>
    <property type="match status" value="1"/>
</dbReference>
<keyword evidence="4" id="KW-1003">Cell membrane</keyword>
<dbReference type="EC" id="2.7.13.3" evidence="3"/>
<dbReference type="SUPFAM" id="SSF47384">
    <property type="entry name" value="Homodimeric domain of signal transducing histidine kinase"/>
    <property type="match status" value="1"/>
</dbReference>
<dbReference type="RefSeq" id="WP_283754168.1">
    <property type="nucleotide sequence ID" value="NZ_JAQOSP010000088.1"/>
</dbReference>
<evidence type="ECO:0000256" key="1">
    <source>
        <dbReference type="ARBA" id="ARBA00000085"/>
    </source>
</evidence>
<organism evidence="13 14">
    <name type="scientific">Roseofilum acuticapitatum BLCC-M154</name>
    <dbReference type="NCBI Taxonomy" id="3022444"/>
    <lineage>
        <taxon>Bacteria</taxon>
        <taxon>Bacillati</taxon>
        <taxon>Cyanobacteriota</taxon>
        <taxon>Cyanophyceae</taxon>
        <taxon>Desertifilales</taxon>
        <taxon>Desertifilaceae</taxon>
        <taxon>Roseofilum</taxon>
        <taxon>Roseofilum acuticapitatum</taxon>
    </lineage>
</organism>
<keyword evidence="9" id="KW-0902">Two-component regulatory system</keyword>
<dbReference type="PANTHER" id="PTHR43065">
    <property type="entry name" value="SENSOR HISTIDINE KINASE"/>
    <property type="match status" value="1"/>
</dbReference>
<dbReference type="SUPFAM" id="SSF55874">
    <property type="entry name" value="ATPase domain of HSP90 chaperone/DNA topoisomerase II/histidine kinase"/>
    <property type="match status" value="1"/>
</dbReference>
<dbReference type="Pfam" id="PF05231">
    <property type="entry name" value="MASE1"/>
    <property type="match status" value="1"/>
</dbReference>
<feature type="transmembrane region" description="Helical" evidence="11">
    <location>
        <begin position="134"/>
        <end position="154"/>
    </location>
</feature>
<keyword evidence="7" id="KW-0418">Kinase</keyword>
<evidence type="ECO:0000313" key="13">
    <source>
        <dbReference type="EMBL" id="MDJ1170410.1"/>
    </source>
</evidence>
<comment type="subcellular location">
    <subcellularLocation>
        <location evidence="2">Cell membrane</location>
        <topology evidence="2">Multi-pass membrane protein</topology>
    </subcellularLocation>
</comment>
<name>A0ABT7AU53_9CYAN</name>
<keyword evidence="8 11" id="KW-1133">Transmembrane helix</keyword>
<keyword evidence="6 11" id="KW-0812">Transmembrane</keyword>
<reference evidence="13 14" key="1">
    <citation type="submission" date="2023-01" db="EMBL/GenBank/DDBJ databases">
        <title>Novel diversity within Roseofilum (Cyanobacteria; Desertifilaceae) from marine benthic mats with descriptions of four novel species.</title>
        <authorList>
            <person name="Wang Y."/>
            <person name="Berthold D.E."/>
            <person name="Hu J."/>
            <person name="Lefler F.W."/>
            <person name="Laughinghouse H.D. IV."/>
        </authorList>
    </citation>
    <scope>NUCLEOTIDE SEQUENCE [LARGE SCALE GENOMIC DNA]</scope>
    <source>
        <strain evidence="13 14">BLCC-M154</strain>
    </source>
</reference>
<evidence type="ECO:0000256" key="2">
    <source>
        <dbReference type="ARBA" id="ARBA00004651"/>
    </source>
</evidence>
<evidence type="ECO:0000256" key="10">
    <source>
        <dbReference type="ARBA" id="ARBA00023136"/>
    </source>
</evidence>
<comment type="catalytic activity">
    <reaction evidence="1">
        <text>ATP + protein L-histidine = ADP + protein N-phospho-L-histidine.</text>
        <dbReference type="EC" id="2.7.13.3"/>
    </reaction>
</comment>
<evidence type="ECO:0000256" key="5">
    <source>
        <dbReference type="ARBA" id="ARBA00022553"/>
    </source>
</evidence>
<dbReference type="InterPro" id="IPR003594">
    <property type="entry name" value="HATPase_dom"/>
</dbReference>
<comment type="caution">
    <text evidence="13">The sequence shown here is derived from an EMBL/GenBank/DDBJ whole genome shotgun (WGS) entry which is preliminary data.</text>
</comment>
<proteinExistence type="predicted"/>
<keyword evidence="14" id="KW-1185">Reference proteome</keyword>
<feature type="transmembrane region" description="Helical" evidence="11">
    <location>
        <begin position="32"/>
        <end position="53"/>
    </location>
</feature>
<evidence type="ECO:0000256" key="3">
    <source>
        <dbReference type="ARBA" id="ARBA00012438"/>
    </source>
</evidence>
<evidence type="ECO:0000256" key="8">
    <source>
        <dbReference type="ARBA" id="ARBA00022989"/>
    </source>
</evidence>
<dbReference type="EMBL" id="JAQOSP010000088">
    <property type="protein sequence ID" value="MDJ1170410.1"/>
    <property type="molecule type" value="Genomic_DNA"/>
</dbReference>
<keyword evidence="5" id="KW-0597">Phosphoprotein</keyword>
<evidence type="ECO:0000313" key="14">
    <source>
        <dbReference type="Proteomes" id="UP001235303"/>
    </source>
</evidence>
<dbReference type="InterPro" id="IPR036890">
    <property type="entry name" value="HATPase_C_sf"/>
</dbReference>
<keyword evidence="7" id="KW-0808">Transferase</keyword>
<evidence type="ECO:0000256" key="6">
    <source>
        <dbReference type="ARBA" id="ARBA00022692"/>
    </source>
</evidence>
<evidence type="ECO:0000256" key="7">
    <source>
        <dbReference type="ARBA" id="ARBA00022777"/>
    </source>
</evidence>
<feature type="transmembrane region" description="Helical" evidence="11">
    <location>
        <begin position="65"/>
        <end position="85"/>
    </location>
</feature>
<protein>
    <recommendedName>
        <fullName evidence="3">histidine kinase</fullName>
        <ecNumber evidence="3">2.7.13.3</ecNumber>
    </recommendedName>
</protein>
<keyword evidence="10 11" id="KW-0472">Membrane</keyword>
<dbReference type="PROSITE" id="PS50109">
    <property type="entry name" value="HIS_KIN"/>
    <property type="match status" value="1"/>
</dbReference>
<dbReference type="PRINTS" id="PR00344">
    <property type="entry name" value="BCTRLSENSOR"/>
</dbReference>
<dbReference type="InterPro" id="IPR003661">
    <property type="entry name" value="HisK_dim/P_dom"/>
</dbReference>
<feature type="transmembrane region" description="Helical" evidence="11">
    <location>
        <begin position="214"/>
        <end position="234"/>
    </location>
</feature>
<accession>A0ABT7AU53</accession>
<evidence type="ECO:0000259" key="12">
    <source>
        <dbReference type="PROSITE" id="PS50109"/>
    </source>
</evidence>
<dbReference type="InterPro" id="IPR036097">
    <property type="entry name" value="HisK_dim/P_sf"/>
</dbReference>
<dbReference type="Gene3D" id="1.10.287.130">
    <property type="match status" value="1"/>
</dbReference>
<evidence type="ECO:0000256" key="9">
    <source>
        <dbReference type="ARBA" id="ARBA00023012"/>
    </source>
</evidence>
<dbReference type="InterPro" id="IPR004358">
    <property type="entry name" value="Sig_transdc_His_kin-like_C"/>
</dbReference>
<dbReference type="InterPro" id="IPR005467">
    <property type="entry name" value="His_kinase_dom"/>
</dbReference>
<evidence type="ECO:0000256" key="4">
    <source>
        <dbReference type="ARBA" id="ARBA00022475"/>
    </source>
</evidence>
<feature type="transmembrane region" description="Helical" evidence="11">
    <location>
        <begin position="246"/>
        <end position="266"/>
    </location>
</feature>
<gene>
    <name evidence="13" type="ORF">PMG71_13305</name>
</gene>
<sequence>MIVILHIIGTFAFQFASFNDVTPVWPLSGISLAALLLSQFRILPGMLIGYWWLDSNLYESWSLGLPIGTGETIEALIAAILILWWSGDRKILNSVKATLFFAIAVSFAPIFNATWGTSILYFQEVISTVDYAGVWRTWWTADTVGFLVFAPFILTWERGFRGLKTNPQQLRELMLLIAFIAFISWETFVLSYSVEYMFLLPMVWAAFRFGKRGATLLVVVLSLISILTTAQGIGAFAKETDLDSMLLLQSFVGVVSLTILILSSTISEQKAAEQQLRRYNEVLESQVQERTAELSQTLKDLQSMQTQLVQTEKMSSLGQLVAGVAHEINNPVNFIHGNLTHTENYTHSLFKIISLYQQYYPQPQNEIEELIEDSDLDFIQEDFPKLLQSMKVGANRIREIVISLRNFSRLDESDCKEVDIHEGLESTLMILENRFKRSVDQSEIQLIKNYGEIPLVDCYPGLLNQVFMNLLTNAMDALDESSDPDRIDTIHLTTELKDSNTVRIRIADNGPGIPEKVQSKLFDPFFTTKPVGQGTGLGLTISYQIITETHQGALYCDSTLNEGTEFIIELPVKKVH</sequence>
<feature type="domain" description="Histidine kinase" evidence="12">
    <location>
        <begin position="323"/>
        <end position="574"/>
    </location>
</feature>
<dbReference type="Proteomes" id="UP001235303">
    <property type="component" value="Unassembled WGS sequence"/>
</dbReference>
<feature type="transmembrane region" description="Helical" evidence="11">
    <location>
        <begin position="175"/>
        <end position="194"/>
    </location>
</feature>
<dbReference type="InterPro" id="IPR007895">
    <property type="entry name" value="MASE1"/>
</dbReference>
<evidence type="ECO:0000256" key="11">
    <source>
        <dbReference type="SAM" id="Phobius"/>
    </source>
</evidence>